<keyword evidence="14" id="KW-1185">Reference proteome</keyword>
<dbReference type="SUPFAM" id="SSF103473">
    <property type="entry name" value="MFS general substrate transporter"/>
    <property type="match status" value="1"/>
</dbReference>
<feature type="transmembrane region" description="Helical" evidence="12">
    <location>
        <begin position="353"/>
        <end position="378"/>
    </location>
</feature>
<dbReference type="InterPro" id="IPR036259">
    <property type="entry name" value="MFS_trans_sf"/>
</dbReference>
<evidence type="ECO:0000256" key="8">
    <source>
        <dbReference type="ARBA" id="ARBA00023006"/>
    </source>
</evidence>
<evidence type="ECO:0000256" key="4">
    <source>
        <dbReference type="ARBA" id="ARBA00022554"/>
    </source>
</evidence>
<evidence type="ECO:0000256" key="9">
    <source>
        <dbReference type="ARBA" id="ARBA00023136"/>
    </source>
</evidence>
<feature type="transmembrane region" description="Helical" evidence="12">
    <location>
        <begin position="251"/>
        <end position="271"/>
    </location>
</feature>
<evidence type="ECO:0000256" key="1">
    <source>
        <dbReference type="ARBA" id="ARBA00004128"/>
    </source>
</evidence>
<dbReference type="Proteomes" id="UP000799779">
    <property type="component" value="Unassembled WGS sequence"/>
</dbReference>
<keyword evidence="4 12" id="KW-0926">Vacuole</keyword>
<dbReference type="GO" id="GO:0006914">
    <property type="term" value="P:autophagy"/>
    <property type="evidence" value="ECO:0007669"/>
    <property type="project" value="UniProtKB-KW"/>
</dbReference>
<feature type="transmembrane region" description="Helical" evidence="12">
    <location>
        <begin position="492"/>
        <end position="515"/>
    </location>
</feature>
<feature type="transmembrane region" description="Helical" evidence="12">
    <location>
        <begin position="114"/>
        <end position="137"/>
    </location>
</feature>
<feature type="transmembrane region" description="Helical" evidence="12">
    <location>
        <begin position="149"/>
        <end position="169"/>
    </location>
</feature>
<evidence type="ECO:0000256" key="10">
    <source>
        <dbReference type="ARBA" id="ARBA00023180"/>
    </source>
</evidence>
<feature type="transmembrane region" description="Helical" evidence="12">
    <location>
        <begin position="458"/>
        <end position="480"/>
    </location>
</feature>
<keyword evidence="5 12" id="KW-0812">Transmembrane</keyword>
<name>A0A6A5WH84_9PLEO</name>
<gene>
    <name evidence="13" type="ORF">P154DRAFT_522104</name>
</gene>
<dbReference type="OrthoDB" id="192733at2759"/>
<dbReference type="PANTHER" id="PTHR23519:SF3">
    <property type="entry name" value="AUTOPHAGY-RELATED PROTEIN 22-2"/>
    <property type="match status" value="1"/>
</dbReference>
<keyword evidence="7 12" id="KW-1133">Transmembrane helix</keyword>
<dbReference type="InterPro" id="IPR050495">
    <property type="entry name" value="ATG22/LtaA_families"/>
</dbReference>
<dbReference type="GO" id="GO:0005774">
    <property type="term" value="C:vacuolar membrane"/>
    <property type="evidence" value="ECO:0007669"/>
    <property type="project" value="UniProtKB-SubCell"/>
</dbReference>
<evidence type="ECO:0000313" key="13">
    <source>
        <dbReference type="EMBL" id="KAF2000807.1"/>
    </source>
</evidence>
<evidence type="ECO:0000256" key="6">
    <source>
        <dbReference type="ARBA" id="ARBA00022970"/>
    </source>
</evidence>
<keyword evidence="3 12" id="KW-0813">Transport</keyword>
<dbReference type="Pfam" id="PF11700">
    <property type="entry name" value="ATG22"/>
    <property type="match status" value="1"/>
</dbReference>
<feature type="transmembrane region" description="Helical" evidence="12">
    <location>
        <begin position="176"/>
        <end position="198"/>
    </location>
</feature>
<evidence type="ECO:0000256" key="3">
    <source>
        <dbReference type="ARBA" id="ARBA00022448"/>
    </source>
</evidence>
<keyword evidence="10" id="KW-0325">Glycoprotein</keyword>
<evidence type="ECO:0000256" key="7">
    <source>
        <dbReference type="ARBA" id="ARBA00022989"/>
    </source>
</evidence>
<keyword evidence="6 12" id="KW-0029">Amino-acid transport</keyword>
<evidence type="ECO:0000256" key="2">
    <source>
        <dbReference type="ARBA" id="ARBA00006978"/>
    </source>
</evidence>
<comment type="function">
    <text evidence="11 12">Vacuolar effluxer which mediate the efflux of amino acids resulting from autophagic degradation. The release of autophagic amino acids allows the maintenance of protein synthesis and viability during nitrogen starvation.</text>
</comment>
<feature type="transmembrane region" description="Helical" evidence="12">
    <location>
        <begin position="283"/>
        <end position="302"/>
    </location>
</feature>
<dbReference type="Gene3D" id="1.20.1250.20">
    <property type="entry name" value="MFS general substrate transporter like domains"/>
    <property type="match status" value="1"/>
</dbReference>
<evidence type="ECO:0000256" key="5">
    <source>
        <dbReference type="ARBA" id="ARBA00022692"/>
    </source>
</evidence>
<comment type="similarity">
    <text evidence="2 12">Belongs to the ATG22 family.</text>
</comment>
<dbReference type="InterPro" id="IPR044738">
    <property type="entry name" value="Atg22"/>
</dbReference>
<sequence length="558" mass="61199">MSFDEDTERPRVSALYEGEDTSVTTPRELNGWYSYAIAAEVFAVVGVGSFLPVTLEQLAREQGVFFSDRSKPCINLPGSGGAGDETRRLQARADGQGEQCIVHFMGSDITTSSFAMYTFSAAVMVQAITLICFSSFADHGPYRKKMLMIFAYVGSLVSALFIFVGPTVYYLAPILVVIGVTCLGFSFTLLNAFLPLLVSNHQDDRKFMDDSSTDFELEALNPESTVVHRADPEKLSRDLERSASISSKGVGYGYIAAVSVQCFSILILFLFSKTTIAKQHPSVPMRVILFIVGIWWAVFSVPTFRWLRPRPGPPLPIQAGHFPSKISTLLFYTLFSLRSFWATLHKAIRLRQTVIFLISWFLLSDAIATVSGTAVLFARTELKMGTIAIALLSITSIGFGIIGAFAWPRIATRYSLQPKTVLLCCVILMEIVPLYGLLGYISFFQRLGTGGLQKPWEIYPLGALHGFIMGGISSYARSVYAPLIPEGSEAAFFALYAVTDKGSSAFGPALVGWIVDRAGTIRPAFIFLAILVLCPGPLIWKLDVEKGREDAARMAKLG</sequence>
<dbReference type="EMBL" id="ML977586">
    <property type="protein sequence ID" value="KAF2000807.1"/>
    <property type="molecule type" value="Genomic_DNA"/>
</dbReference>
<proteinExistence type="inferred from homology"/>
<feature type="transmembrane region" description="Helical" evidence="12">
    <location>
        <begin position="32"/>
        <end position="53"/>
    </location>
</feature>
<evidence type="ECO:0000256" key="11">
    <source>
        <dbReference type="ARBA" id="ARBA00024801"/>
    </source>
</evidence>
<reference evidence="13" key="1">
    <citation type="journal article" date="2020" name="Stud. Mycol.">
        <title>101 Dothideomycetes genomes: a test case for predicting lifestyles and emergence of pathogens.</title>
        <authorList>
            <person name="Haridas S."/>
            <person name="Albert R."/>
            <person name="Binder M."/>
            <person name="Bloem J."/>
            <person name="Labutti K."/>
            <person name="Salamov A."/>
            <person name="Andreopoulos B."/>
            <person name="Baker S."/>
            <person name="Barry K."/>
            <person name="Bills G."/>
            <person name="Bluhm B."/>
            <person name="Cannon C."/>
            <person name="Castanera R."/>
            <person name="Culley D."/>
            <person name="Daum C."/>
            <person name="Ezra D."/>
            <person name="Gonzalez J."/>
            <person name="Henrissat B."/>
            <person name="Kuo A."/>
            <person name="Liang C."/>
            <person name="Lipzen A."/>
            <person name="Lutzoni F."/>
            <person name="Magnuson J."/>
            <person name="Mondo S."/>
            <person name="Nolan M."/>
            <person name="Ohm R."/>
            <person name="Pangilinan J."/>
            <person name="Park H.-J."/>
            <person name="Ramirez L."/>
            <person name="Alfaro M."/>
            <person name="Sun H."/>
            <person name="Tritt A."/>
            <person name="Yoshinaga Y."/>
            <person name="Zwiers L.-H."/>
            <person name="Turgeon B."/>
            <person name="Goodwin S."/>
            <person name="Spatafora J."/>
            <person name="Crous P."/>
            <person name="Grigoriev I."/>
        </authorList>
    </citation>
    <scope>NUCLEOTIDE SEQUENCE</scope>
    <source>
        <strain evidence="13">CBS 123094</strain>
    </source>
</reference>
<keyword evidence="8 12" id="KW-0072">Autophagy</keyword>
<dbReference type="CDD" id="cd17483">
    <property type="entry name" value="MFS_Atg22_like"/>
    <property type="match status" value="1"/>
</dbReference>
<evidence type="ECO:0000256" key="12">
    <source>
        <dbReference type="RuleBase" id="RU363073"/>
    </source>
</evidence>
<accession>A0A6A5WH84</accession>
<feature type="transmembrane region" description="Helical" evidence="12">
    <location>
        <begin position="384"/>
        <end position="408"/>
    </location>
</feature>
<feature type="transmembrane region" description="Helical" evidence="12">
    <location>
        <begin position="521"/>
        <end position="540"/>
    </location>
</feature>
<dbReference type="InterPro" id="IPR024671">
    <property type="entry name" value="Atg22-like"/>
</dbReference>
<comment type="subcellular location">
    <subcellularLocation>
        <location evidence="1 12">Vacuole membrane</location>
        <topology evidence="1 12">Multi-pass membrane protein</topology>
    </subcellularLocation>
</comment>
<dbReference type="AlphaFoldDB" id="A0A6A5WH84"/>
<keyword evidence="9 12" id="KW-0472">Membrane</keyword>
<protein>
    <recommendedName>
        <fullName evidence="12">Autophagy-related protein</fullName>
    </recommendedName>
</protein>
<dbReference type="GO" id="GO:0032974">
    <property type="term" value="P:amino acid transmembrane export from vacuole"/>
    <property type="evidence" value="ECO:0007669"/>
    <property type="project" value="InterPro"/>
</dbReference>
<dbReference type="PANTHER" id="PTHR23519">
    <property type="entry name" value="AUTOPHAGY-RELATED PROTEIN 22"/>
    <property type="match status" value="1"/>
</dbReference>
<feature type="transmembrane region" description="Helical" evidence="12">
    <location>
        <begin position="420"/>
        <end position="438"/>
    </location>
</feature>
<evidence type="ECO:0000313" key="14">
    <source>
        <dbReference type="Proteomes" id="UP000799779"/>
    </source>
</evidence>
<organism evidence="13 14">
    <name type="scientific">Amniculicola lignicola CBS 123094</name>
    <dbReference type="NCBI Taxonomy" id="1392246"/>
    <lineage>
        <taxon>Eukaryota</taxon>
        <taxon>Fungi</taxon>
        <taxon>Dikarya</taxon>
        <taxon>Ascomycota</taxon>
        <taxon>Pezizomycotina</taxon>
        <taxon>Dothideomycetes</taxon>
        <taxon>Pleosporomycetidae</taxon>
        <taxon>Pleosporales</taxon>
        <taxon>Amniculicolaceae</taxon>
        <taxon>Amniculicola</taxon>
    </lineage>
</organism>